<dbReference type="KEGG" id="hir:HETIRDRAFT_322449"/>
<keyword evidence="2" id="KW-1185">Reference proteome</keyword>
<gene>
    <name evidence="1" type="ORF">HETIRDRAFT_322449</name>
</gene>
<name>W4K2D9_HETIT</name>
<dbReference type="AlphaFoldDB" id="W4K2D9"/>
<evidence type="ECO:0000313" key="1">
    <source>
        <dbReference type="EMBL" id="ETW79988.1"/>
    </source>
</evidence>
<protein>
    <submittedName>
        <fullName evidence="1">Uncharacterized protein</fullName>
    </submittedName>
</protein>
<dbReference type="RefSeq" id="XP_009548513.1">
    <property type="nucleotide sequence ID" value="XM_009550218.1"/>
</dbReference>
<dbReference type="GeneID" id="20670856"/>
<accession>W4K2D9</accession>
<dbReference type="EMBL" id="KI925460">
    <property type="protein sequence ID" value="ETW79988.1"/>
    <property type="molecule type" value="Genomic_DNA"/>
</dbReference>
<dbReference type="HOGENOM" id="CLU_3125239_0_0_1"/>
<dbReference type="Proteomes" id="UP000030671">
    <property type="component" value="Unassembled WGS sequence"/>
</dbReference>
<evidence type="ECO:0000313" key="2">
    <source>
        <dbReference type="Proteomes" id="UP000030671"/>
    </source>
</evidence>
<sequence length="50" mass="5720">MISFLNQGLVTRTRLMIVEMFDSNAGSRAAAWWKIETRRLGCCRNLFALA</sequence>
<dbReference type="InParanoid" id="W4K2D9"/>
<reference evidence="1 2" key="1">
    <citation type="journal article" date="2012" name="New Phytol.">
        <title>Insight into trade-off between wood decay and parasitism from the genome of a fungal forest pathogen.</title>
        <authorList>
            <person name="Olson A."/>
            <person name="Aerts A."/>
            <person name="Asiegbu F."/>
            <person name="Belbahri L."/>
            <person name="Bouzid O."/>
            <person name="Broberg A."/>
            <person name="Canback B."/>
            <person name="Coutinho P.M."/>
            <person name="Cullen D."/>
            <person name="Dalman K."/>
            <person name="Deflorio G."/>
            <person name="van Diepen L.T."/>
            <person name="Dunand C."/>
            <person name="Duplessis S."/>
            <person name="Durling M."/>
            <person name="Gonthier P."/>
            <person name="Grimwood J."/>
            <person name="Fossdal C.G."/>
            <person name="Hansson D."/>
            <person name="Henrissat B."/>
            <person name="Hietala A."/>
            <person name="Himmelstrand K."/>
            <person name="Hoffmeister D."/>
            <person name="Hogberg N."/>
            <person name="James T.Y."/>
            <person name="Karlsson M."/>
            <person name="Kohler A."/>
            <person name="Kues U."/>
            <person name="Lee Y.H."/>
            <person name="Lin Y.C."/>
            <person name="Lind M."/>
            <person name="Lindquist E."/>
            <person name="Lombard V."/>
            <person name="Lucas S."/>
            <person name="Lunden K."/>
            <person name="Morin E."/>
            <person name="Murat C."/>
            <person name="Park J."/>
            <person name="Raffaello T."/>
            <person name="Rouze P."/>
            <person name="Salamov A."/>
            <person name="Schmutz J."/>
            <person name="Solheim H."/>
            <person name="Stahlberg J."/>
            <person name="Velez H."/>
            <person name="de Vries R.P."/>
            <person name="Wiebenga A."/>
            <person name="Woodward S."/>
            <person name="Yakovlev I."/>
            <person name="Garbelotto M."/>
            <person name="Martin F."/>
            <person name="Grigoriev I.V."/>
            <person name="Stenlid J."/>
        </authorList>
    </citation>
    <scope>NUCLEOTIDE SEQUENCE [LARGE SCALE GENOMIC DNA]</scope>
    <source>
        <strain evidence="1 2">TC 32-1</strain>
    </source>
</reference>
<proteinExistence type="predicted"/>
<organism evidence="1 2">
    <name type="scientific">Heterobasidion irregulare (strain TC 32-1)</name>
    <dbReference type="NCBI Taxonomy" id="747525"/>
    <lineage>
        <taxon>Eukaryota</taxon>
        <taxon>Fungi</taxon>
        <taxon>Dikarya</taxon>
        <taxon>Basidiomycota</taxon>
        <taxon>Agaricomycotina</taxon>
        <taxon>Agaricomycetes</taxon>
        <taxon>Russulales</taxon>
        <taxon>Bondarzewiaceae</taxon>
        <taxon>Heterobasidion</taxon>
        <taxon>Heterobasidion annosum species complex</taxon>
    </lineage>
</organism>